<evidence type="ECO:0000256" key="12">
    <source>
        <dbReference type="ARBA" id="ARBA00023204"/>
    </source>
</evidence>
<keyword evidence="11" id="KW-0411">Iron-sulfur</keyword>
<dbReference type="SUPFAM" id="SSF48150">
    <property type="entry name" value="DNA-glycosylase"/>
    <property type="match status" value="1"/>
</dbReference>
<dbReference type="GO" id="GO:0051539">
    <property type="term" value="F:4 iron, 4 sulfur cluster binding"/>
    <property type="evidence" value="ECO:0007669"/>
    <property type="project" value="UniProtKB-UniRule"/>
</dbReference>
<dbReference type="InterPro" id="IPR015797">
    <property type="entry name" value="NUDIX_hydrolase-like_dom_sf"/>
</dbReference>
<dbReference type="SMART" id="SM00478">
    <property type="entry name" value="ENDO3c"/>
    <property type="match status" value="1"/>
</dbReference>
<dbReference type="InterPro" id="IPR011257">
    <property type="entry name" value="DNA_glycosylase"/>
</dbReference>
<dbReference type="InterPro" id="IPR005760">
    <property type="entry name" value="A/G_AdeGlyc_MutY"/>
</dbReference>
<dbReference type="GO" id="GO:0035485">
    <property type="term" value="F:adenine/guanine mispair binding"/>
    <property type="evidence" value="ECO:0007669"/>
    <property type="project" value="TreeGrafter"/>
</dbReference>
<dbReference type="Gene3D" id="1.10.340.30">
    <property type="entry name" value="Hypothetical protein, domain 2"/>
    <property type="match status" value="1"/>
</dbReference>
<evidence type="ECO:0000259" key="15">
    <source>
        <dbReference type="SMART" id="SM00478"/>
    </source>
</evidence>
<keyword evidence="7" id="KW-0479">Metal-binding</keyword>
<organism evidence="16 17">
    <name type="scientific">Anaerotruncus colihominis</name>
    <dbReference type="NCBI Taxonomy" id="169435"/>
    <lineage>
        <taxon>Bacteria</taxon>
        <taxon>Bacillati</taxon>
        <taxon>Bacillota</taxon>
        <taxon>Clostridia</taxon>
        <taxon>Eubacteriales</taxon>
        <taxon>Oscillospiraceae</taxon>
        <taxon>Anaerotruncus</taxon>
    </lineage>
</organism>
<dbReference type="NCBIfam" id="TIGR01084">
    <property type="entry name" value="mutY"/>
    <property type="match status" value="1"/>
</dbReference>
<dbReference type="PANTHER" id="PTHR42944:SF1">
    <property type="entry name" value="ADENINE DNA GLYCOSYLASE"/>
    <property type="match status" value="1"/>
</dbReference>
<dbReference type="RefSeq" id="WP_006877119.1">
    <property type="nucleotide sequence ID" value="NZ_CABIWA010000009.1"/>
</dbReference>
<dbReference type="InterPro" id="IPR000445">
    <property type="entry name" value="HhH_motif"/>
</dbReference>
<dbReference type="PROSITE" id="PS01155">
    <property type="entry name" value="ENDONUCLEASE_III_2"/>
    <property type="match status" value="1"/>
</dbReference>
<dbReference type="FunFam" id="1.10.340.30:FF:000002">
    <property type="entry name" value="Adenine DNA glycosylase"/>
    <property type="match status" value="1"/>
</dbReference>
<evidence type="ECO:0000313" key="16">
    <source>
        <dbReference type="EMBL" id="CUP59222.1"/>
    </source>
</evidence>
<sequence>MSRLEQIVEPLLAWYEKNARDLPWRHGVTPYRVWISEIMLQQTRVEAVKGYFERFMQALPDVESLSSVEEKRLLKLWEGLGYYSRARNLKRAAALIMERYGGALPRSCDELLKLPGIGPYTAGAIASIAYGLAEPAVDGNVLRVLTRLEDDHSDIADAAVKRAAEKKLRAVIPQGRAGAFNSAMMELGATICGPNGPPECLCCPLRPLCIGYANGTAGDLPVKAAKKPRRIEERTVLVLTRDALLAVRRRPARGLLAGMWELPSVEGRLDDTKVIEAVRGFGLAPLRIAPLGDAKHIFTHVEWHMTGWRVTVEEPLEKEGLEWIDPRRLQSDYPLPSAFRAYLTLWEQL</sequence>
<gene>
    <name evidence="16" type="primary">mutY</name>
    <name evidence="16" type="ORF">ERS852551_01293</name>
</gene>
<dbReference type="EC" id="3.2.2.31" evidence="4 14"/>
<evidence type="ECO:0000256" key="4">
    <source>
        <dbReference type="ARBA" id="ARBA00012045"/>
    </source>
</evidence>
<dbReference type="InterPro" id="IPR044298">
    <property type="entry name" value="MIG/MutY"/>
</dbReference>
<dbReference type="GO" id="GO:0046872">
    <property type="term" value="F:metal ion binding"/>
    <property type="evidence" value="ECO:0007669"/>
    <property type="project" value="UniProtKB-UniRule"/>
</dbReference>
<evidence type="ECO:0000256" key="7">
    <source>
        <dbReference type="ARBA" id="ARBA00022723"/>
    </source>
</evidence>
<dbReference type="AlphaFoldDB" id="A0A174PE01"/>
<dbReference type="Proteomes" id="UP000095765">
    <property type="component" value="Unassembled WGS sequence"/>
</dbReference>
<dbReference type="Pfam" id="PF00633">
    <property type="entry name" value="HHH"/>
    <property type="match status" value="1"/>
</dbReference>
<proteinExistence type="inferred from homology"/>
<dbReference type="Pfam" id="PF00730">
    <property type="entry name" value="HhH-GPD"/>
    <property type="match status" value="1"/>
</dbReference>
<dbReference type="GO" id="GO:0034039">
    <property type="term" value="F:8-oxo-7,8-dihydroguanine DNA N-glycosylase activity"/>
    <property type="evidence" value="ECO:0007669"/>
    <property type="project" value="TreeGrafter"/>
</dbReference>
<comment type="function">
    <text evidence="2">Adenine glycosylase active on G-A mispairs. MutY also corrects error-prone DNA synthesis past GO lesions which are due to the oxidatively damaged form of guanine: 7,8-dihydro-8-oxoguanine (8-oxo-dGTP).</text>
</comment>
<evidence type="ECO:0000256" key="3">
    <source>
        <dbReference type="ARBA" id="ARBA00008343"/>
    </source>
</evidence>
<dbReference type="InterPro" id="IPR004036">
    <property type="entry name" value="Endonuclease-III-like_CS2"/>
</dbReference>
<evidence type="ECO:0000256" key="2">
    <source>
        <dbReference type="ARBA" id="ARBA00002933"/>
    </source>
</evidence>
<evidence type="ECO:0000256" key="13">
    <source>
        <dbReference type="ARBA" id="ARBA00023295"/>
    </source>
</evidence>
<dbReference type="InterPro" id="IPR003265">
    <property type="entry name" value="HhH-GPD_domain"/>
</dbReference>
<dbReference type="InterPro" id="IPR023170">
    <property type="entry name" value="HhH_base_excis_C"/>
</dbReference>
<keyword evidence="8 14" id="KW-0227">DNA damage</keyword>
<reference evidence="16 17" key="1">
    <citation type="submission" date="2015-09" db="EMBL/GenBank/DDBJ databases">
        <authorList>
            <consortium name="Pathogen Informatics"/>
        </authorList>
    </citation>
    <scope>NUCLEOTIDE SEQUENCE [LARGE SCALE GENOMIC DNA]</scope>
    <source>
        <strain evidence="16 17">2789STDY5834939</strain>
    </source>
</reference>
<accession>A0A174PE01</accession>
<dbReference type="Pfam" id="PF14815">
    <property type="entry name" value="NUDIX_4"/>
    <property type="match status" value="1"/>
</dbReference>
<evidence type="ECO:0000256" key="14">
    <source>
        <dbReference type="RuleBase" id="RU365096"/>
    </source>
</evidence>
<dbReference type="SUPFAM" id="SSF55811">
    <property type="entry name" value="Nudix"/>
    <property type="match status" value="1"/>
</dbReference>
<dbReference type="GO" id="GO:0000701">
    <property type="term" value="F:purine-specific mismatch base pair DNA N-glycosylase activity"/>
    <property type="evidence" value="ECO:0007669"/>
    <property type="project" value="UniProtKB-EC"/>
</dbReference>
<dbReference type="Gene3D" id="1.10.1670.10">
    <property type="entry name" value="Helix-hairpin-Helix base-excision DNA repair enzymes (C-terminal)"/>
    <property type="match status" value="1"/>
</dbReference>
<dbReference type="InterPro" id="IPR029119">
    <property type="entry name" value="MutY_C"/>
</dbReference>
<protein>
    <recommendedName>
        <fullName evidence="5 14">Adenine DNA glycosylase</fullName>
        <ecNumber evidence="4 14">3.2.2.31</ecNumber>
    </recommendedName>
</protein>
<keyword evidence="10 14" id="KW-0408">Iron</keyword>
<comment type="cofactor">
    <cofactor evidence="14">
        <name>[4Fe-4S] cluster</name>
        <dbReference type="ChEBI" id="CHEBI:49883"/>
    </cofactor>
    <text evidence="14">Binds 1 [4Fe-4S] cluster.</text>
</comment>
<evidence type="ECO:0000256" key="6">
    <source>
        <dbReference type="ARBA" id="ARBA00022485"/>
    </source>
</evidence>
<comment type="similarity">
    <text evidence="3 14">Belongs to the Nth/MutY family.</text>
</comment>
<dbReference type="EMBL" id="CZBE01000007">
    <property type="protein sequence ID" value="CUP59222.1"/>
    <property type="molecule type" value="Genomic_DNA"/>
</dbReference>
<evidence type="ECO:0000256" key="10">
    <source>
        <dbReference type="ARBA" id="ARBA00023004"/>
    </source>
</evidence>
<dbReference type="Gene3D" id="3.90.79.10">
    <property type="entry name" value="Nucleoside Triphosphate Pyrophosphohydrolase"/>
    <property type="match status" value="1"/>
</dbReference>
<dbReference type="GO" id="GO:0032357">
    <property type="term" value="F:oxidized purine DNA binding"/>
    <property type="evidence" value="ECO:0007669"/>
    <property type="project" value="TreeGrafter"/>
</dbReference>
<keyword evidence="12" id="KW-0234">DNA repair</keyword>
<dbReference type="GO" id="GO:0006298">
    <property type="term" value="P:mismatch repair"/>
    <property type="evidence" value="ECO:0007669"/>
    <property type="project" value="TreeGrafter"/>
</dbReference>
<evidence type="ECO:0000313" key="17">
    <source>
        <dbReference type="Proteomes" id="UP000095765"/>
    </source>
</evidence>
<dbReference type="OrthoDB" id="9802365at2"/>
<dbReference type="CDD" id="cd00056">
    <property type="entry name" value="ENDO3c"/>
    <property type="match status" value="1"/>
</dbReference>
<dbReference type="GO" id="GO:0006284">
    <property type="term" value="P:base-excision repair"/>
    <property type="evidence" value="ECO:0007669"/>
    <property type="project" value="UniProtKB-UniRule"/>
</dbReference>
<comment type="catalytic activity">
    <reaction evidence="1 14">
        <text>Hydrolyzes free adenine bases from 7,8-dihydro-8-oxoguanine:adenine mismatched double-stranded DNA, leaving an apurinic site.</text>
        <dbReference type="EC" id="3.2.2.31"/>
    </reaction>
</comment>
<evidence type="ECO:0000256" key="9">
    <source>
        <dbReference type="ARBA" id="ARBA00022801"/>
    </source>
</evidence>
<evidence type="ECO:0000256" key="11">
    <source>
        <dbReference type="ARBA" id="ARBA00023014"/>
    </source>
</evidence>
<dbReference type="CDD" id="cd03431">
    <property type="entry name" value="NUDIX_DNA_Glycosylase_C-MutY"/>
    <property type="match status" value="1"/>
</dbReference>
<keyword evidence="6" id="KW-0004">4Fe-4S</keyword>
<evidence type="ECO:0000256" key="8">
    <source>
        <dbReference type="ARBA" id="ARBA00022763"/>
    </source>
</evidence>
<keyword evidence="13 14" id="KW-0326">Glycosidase</keyword>
<feature type="domain" description="HhH-GPD" evidence="15">
    <location>
        <begin position="39"/>
        <end position="190"/>
    </location>
</feature>
<dbReference type="PANTHER" id="PTHR42944">
    <property type="entry name" value="ADENINE DNA GLYCOSYLASE"/>
    <property type="match status" value="1"/>
</dbReference>
<keyword evidence="9 16" id="KW-0378">Hydrolase</keyword>
<evidence type="ECO:0000256" key="1">
    <source>
        <dbReference type="ARBA" id="ARBA00000843"/>
    </source>
</evidence>
<evidence type="ECO:0000256" key="5">
    <source>
        <dbReference type="ARBA" id="ARBA00022023"/>
    </source>
</evidence>
<dbReference type="GeneID" id="72465274"/>
<name>A0A174PE01_9FIRM</name>